<dbReference type="Proteomes" id="UP000625711">
    <property type="component" value="Unassembled WGS sequence"/>
</dbReference>
<keyword evidence="1" id="KW-0812">Transmembrane</keyword>
<protein>
    <submittedName>
        <fullName evidence="2">Uncharacterized protein</fullName>
    </submittedName>
</protein>
<keyword evidence="1" id="KW-1133">Transmembrane helix</keyword>
<proteinExistence type="predicted"/>
<keyword evidence="3" id="KW-1185">Reference proteome</keyword>
<comment type="caution">
    <text evidence="2">The sequence shown here is derived from an EMBL/GenBank/DDBJ whole genome shotgun (WGS) entry which is preliminary data.</text>
</comment>
<feature type="non-terminal residue" evidence="2">
    <location>
        <position position="1"/>
    </location>
</feature>
<evidence type="ECO:0000313" key="3">
    <source>
        <dbReference type="Proteomes" id="UP000625711"/>
    </source>
</evidence>
<organism evidence="2 3">
    <name type="scientific">Rhynchophorus ferrugineus</name>
    <name type="common">Red palm weevil</name>
    <name type="synonym">Curculio ferrugineus</name>
    <dbReference type="NCBI Taxonomy" id="354439"/>
    <lineage>
        <taxon>Eukaryota</taxon>
        <taxon>Metazoa</taxon>
        <taxon>Ecdysozoa</taxon>
        <taxon>Arthropoda</taxon>
        <taxon>Hexapoda</taxon>
        <taxon>Insecta</taxon>
        <taxon>Pterygota</taxon>
        <taxon>Neoptera</taxon>
        <taxon>Endopterygota</taxon>
        <taxon>Coleoptera</taxon>
        <taxon>Polyphaga</taxon>
        <taxon>Cucujiformia</taxon>
        <taxon>Curculionidae</taxon>
        <taxon>Dryophthorinae</taxon>
        <taxon>Rhynchophorus</taxon>
    </lineage>
</organism>
<sequence length="60" mass="6926">SHPAPKWTAHIMETTVVAAWLLAPSYFSLLLTIQREEKEQLLEKSVQKQVEILNWRGHGD</sequence>
<feature type="transmembrane region" description="Helical" evidence="1">
    <location>
        <begin position="15"/>
        <end position="33"/>
    </location>
</feature>
<dbReference type="EMBL" id="JAACXV010006397">
    <property type="protein sequence ID" value="KAF7276491.1"/>
    <property type="molecule type" value="Genomic_DNA"/>
</dbReference>
<name>A0A834M989_RHYFE</name>
<evidence type="ECO:0000313" key="2">
    <source>
        <dbReference type="EMBL" id="KAF7276491.1"/>
    </source>
</evidence>
<reference evidence="2" key="1">
    <citation type="submission" date="2020-08" db="EMBL/GenBank/DDBJ databases">
        <title>Genome sequencing and assembly of the red palm weevil Rhynchophorus ferrugineus.</title>
        <authorList>
            <person name="Dias G.B."/>
            <person name="Bergman C.M."/>
            <person name="Manee M."/>
        </authorList>
    </citation>
    <scope>NUCLEOTIDE SEQUENCE</scope>
    <source>
        <strain evidence="2">AA-2017</strain>
        <tissue evidence="2">Whole larva</tissue>
    </source>
</reference>
<accession>A0A834M989</accession>
<keyword evidence="1" id="KW-0472">Membrane</keyword>
<evidence type="ECO:0000256" key="1">
    <source>
        <dbReference type="SAM" id="Phobius"/>
    </source>
</evidence>
<dbReference type="AlphaFoldDB" id="A0A834M989"/>
<gene>
    <name evidence="2" type="ORF">GWI33_010231</name>
</gene>